<comment type="function">
    <text evidence="5">Component of the kinetochore, a multiprotein complex that assembles on centromeric DNA and attaches chromosomes to spindle microtubules, mediating chromosome segregation and sister chromatid segregation during meiosis and mitosis. Component of the inner kinetochore constitutive centromere-associated network (CCAN), which serves as a structural platform for outer kinetochore assembly.</text>
</comment>
<comment type="similarity">
    <text evidence="2">Belongs to the CENP-C/MIF2 family.</text>
</comment>
<evidence type="ECO:0000256" key="2">
    <source>
        <dbReference type="ARBA" id="ARBA00010291"/>
    </source>
</evidence>
<sequence length="532" mass="59333">MARRNAQIRTGDFVSVGRVGRRTGLELPVQVTGEDGLEQIDNIFSSPAKPSPLRQAHSVEDFERDALPAPKSIRRSLPRSVSPRKTNISGRARRSNGGFRTVHSDDEADEVPDDAPVSSPSRANTAALRSSVAFPLRDITNETTVSPRAKRKSIIQSIEEDYQSSDSEQPQVFVDDAPAEIDDYQGEPEDQIEADIPIQEPIDDEEEAQIRQQPAPPAKKAKSKALTRTKTTKRGRPPLKAKDNNQKMSKRQEKELDEVVERVKARPDPPRSLYVLRKETPADPNVHLTRSGRMTVKPLAYWRNERCVWGGSPNTELKEGARFPMNSIKEIIRTEDHNTPIRKGKKSRKGKQKKKAATAEDDSSSDEEATYVEPWEVDTGTIHGTVSEWDSLEGLPLNTLQQIEIAHSSQAIQTYVPQPKNGQEPAQFRYSKLFSNNFMSVGLVDLPPGGIKKPKNSQKMQMTFYVLKGRVTVSVGPILGTMTTFGIGKGGFWQVPRGNQYSIENEHGTEARLVFCQGCMVDIAEEEEAEEE</sequence>
<dbReference type="InterPro" id="IPR014710">
    <property type="entry name" value="RmlC-like_jellyroll"/>
</dbReference>
<dbReference type="InterPro" id="IPR011051">
    <property type="entry name" value="RmlC_Cupin_sf"/>
</dbReference>
<dbReference type="VEuPathDB" id="FungiDB:AB675_1211"/>
<dbReference type="GO" id="GO:0051382">
    <property type="term" value="P:kinetochore assembly"/>
    <property type="evidence" value="ECO:0007669"/>
    <property type="project" value="InterPro"/>
</dbReference>
<dbReference type="FunFam" id="2.60.120.10:FF:000033">
    <property type="entry name" value="Centromere protein C 1"/>
    <property type="match status" value="1"/>
</dbReference>
<proteinExistence type="inferred from homology"/>
<dbReference type="InterPro" id="IPR025974">
    <property type="entry name" value="Mif2/CENP-C_cupin"/>
</dbReference>
<dbReference type="GO" id="GO:0051455">
    <property type="term" value="P:spindle attachment to meiosis I kinetochore"/>
    <property type="evidence" value="ECO:0007669"/>
    <property type="project" value="TreeGrafter"/>
</dbReference>
<dbReference type="Gene3D" id="2.60.120.10">
    <property type="entry name" value="Jelly Rolls"/>
    <property type="match status" value="1"/>
</dbReference>
<keyword evidence="4" id="KW-0539">Nucleus</keyword>
<feature type="compositionally biased region" description="Basic and acidic residues" evidence="7">
    <location>
        <begin position="57"/>
        <end position="66"/>
    </location>
</feature>
<comment type="subcellular location">
    <subcellularLocation>
        <location evidence="1">Nucleus</location>
    </subcellularLocation>
</comment>
<dbReference type="GO" id="GO:0051315">
    <property type="term" value="P:attachment of mitotic spindle microtubules to kinetochore"/>
    <property type="evidence" value="ECO:0007669"/>
    <property type="project" value="TreeGrafter"/>
</dbReference>
<dbReference type="OrthoDB" id="1939643at2759"/>
<feature type="compositionally biased region" description="Basic residues" evidence="7">
    <location>
        <begin position="340"/>
        <end position="356"/>
    </location>
</feature>
<evidence type="ECO:0000256" key="7">
    <source>
        <dbReference type="SAM" id="MobiDB-lite"/>
    </source>
</evidence>
<evidence type="ECO:0000259" key="8">
    <source>
        <dbReference type="Pfam" id="PF11699"/>
    </source>
</evidence>
<dbReference type="GO" id="GO:0005634">
    <property type="term" value="C:nucleus"/>
    <property type="evidence" value="ECO:0007669"/>
    <property type="project" value="UniProtKB-SubCell"/>
</dbReference>
<feature type="region of interest" description="Disordered" evidence="7">
    <location>
        <begin position="42"/>
        <end position="278"/>
    </location>
</feature>
<protein>
    <recommendedName>
        <fullName evidence="6">CENP-C homolog</fullName>
    </recommendedName>
</protein>
<feature type="compositionally biased region" description="Basic and acidic residues" evidence="7">
    <location>
        <begin position="240"/>
        <end position="269"/>
    </location>
</feature>
<dbReference type="Pfam" id="PF11699">
    <property type="entry name" value="CENP-C_C"/>
    <property type="match status" value="1"/>
</dbReference>
<evidence type="ECO:0000256" key="5">
    <source>
        <dbReference type="ARBA" id="ARBA00057947"/>
    </source>
</evidence>
<evidence type="ECO:0000256" key="4">
    <source>
        <dbReference type="ARBA" id="ARBA00023242"/>
    </source>
</evidence>
<dbReference type="InterPro" id="IPR028929">
    <property type="entry name" value="Mif2_N"/>
</dbReference>
<name>A0A0N1H4M3_9EURO</name>
<feature type="domain" description="Mif2 N-terminal" evidence="9">
    <location>
        <begin position="14"/>
        <end position="54"/>
    </location>
</feature>
<dbReference type="STRING" id="1664694.A0A0N1H4M3"/>
<organism evidence="10 11">
    <name type="scientific">Cyphellophora attinorum</name>
    <dbReference type="NCBI Taxonomy" id="1664694"/>
    <lineage>
        <taxon>Eukaryota</taxon>
        <taxon>Fungi</taxon>
        <taxon>Dikarya</taxon>
        <taxon>Ascomycota</taxon>
        <taxon>Pezizomycotina</taxon>
        <taxon>Eurotiomycetes</taxon>
        <taxon>Chaetothyriomycetidae</taxon>
        <taxon>Chaetothyriales</taxon>
        <taxon>Cyphellophoraceae</taxon>
        <taxon>Cyphellophora</taxon>
    </lineage>
</organism>
<dbReference type="GeneID" id="28732895"/>
<evidence type="ECO:0000313" key="10">
    <source>
        <dbReference type="EMBL" id="KPI35717.1"/>
    </source>
</evidence>
<feature type="compositionally biased region" description="Polar residues" evidence="7">
    <location>
        <begin position="118"/>
        <end position="128"/>
    </location>
</feature>
<feature type="compositionally biased region" description="Acidic residues" evidence="7">
    <location>
        <begin position="177"/>
        <end position="193"/>
    </location>
</feature>
<dbReference type="AlphaFoldDB" id="A0A0N1H4M3"/>
<dbReference type="GO" id="GO:0000776">
    <property type="term" value="C:kinetochore"/>
    <property type="evidence" value="ECO:0007669"/>
    <property type="project" value="InterPro"/>
</dbReference>
<dbReference type="Proteomes" id="UP000038010">
    <property type="component" value="Unassembled WGS sequence"/>
</dbReference>
<feature type="compositionally biased region" description="Basic residues" evidence="7">
    <location>
        <begin position="219"/>
        <end position="239"/>
    </location>
</feature>
<dbReference type="PANTHER" id="PTHR16684:SF11">
    <property type="entry name" value="CENTROMERE PROTEIN C"/>
    <property type="match status" value="1"/>
</dbReference>
<evidence type="ECO:0000259" key="9">
    <source>
        <dbReference type="Pfam" id="PF15624"/>
    </source>
</evidence>
<accession>A0A0N1H4M3</accession>
<feature type="domain" description="Mif2/CENP-C cupin" evidence="8">
    <location>
        <begin position="428"/>
        <end position="517"/>
    </location>
</feature>
<evidence type="ECO:0000256" key="1">
    <source>
        <dbReference type="ARBA" id="ARBA00004123"/>
    </source>
</evidence>
<reference evidence="10 11" key="1">
    <citation type="submission" date="2015-06" db="EMBL/GenBank/DDBJ databases">
        <title>Draft genome of the ant-associated black yeast Phialophora attae CBS 131958.</title>
        <authorList>
            <person name="Moreno L.F."/>
            <person name="Stielow B.J."/>
            <person name="de Hoog S."/>
            <person name="Vicente V.A."/>
            <person name="Weiss V.A."/>
            <person name="de Vries M."/>
            <person name="Cruz L.M."/>
            <person name="Souza E.M."/>
        </authorList>
    </citation>
    <scope>NUCLEOTIDE SEQUENCE [LARGE SCALE GENOMIC DNA]</scope>
    <source>
        <strain evidence="10 11">CBS 131958</strain>
    </source>
</reference>
<dbReference type="RefSeq" id="XP_017995680.1">
    <property type="nucleotide sequence ID" value="XM_018141025.1"/>
</dbReference>
<gene>
    <name evidence="10" type="ORF">AB675_1211</name>
</gene>
<dbReference type="SUPFAM" id="SSF51182">
    <property type="entry name" value="RmlC-like cupins"/>
    <property type="match status" value="1"/>
</dbReference>
<dbReference type="Pfam" id="PF15624">
    <property type="entry name" value="Mif2_N"/>
    <property type="match status" value="1"/>
</dbReference>
<keyword evidence="11" id="KW-1185">Reference proteome</keyword>
<dbReference type="GO" id="GO:0019237">
    <property type="term" value="F:centromeric DNA binding"/>
    <property type="evidence" value="ECO:0007669"/>
    <property type="project" value="InterPro"/>
</dbReference>
<dbReference type="EMBL" id="LFJN01000037">
    <property type="protein sequence ID" value="KPI35717.1"/>
    <property type="molecule type" value="Genomic_DNA"/>
</dbReference>
<dbReference type="PANTHER" id="PTHR16684">
    <property type="entry name" value="CENTROMERE PROTEIN C"/>
    <property type="match status" value="1"/>
</dbReference>
<dbReference type="InterPro" id="IPR028386">
    <property type="entry name" value="CENP-C/Mif2/cnp3"/>
</dbReference>
<keyword evidence="3" id="KW-0238">DNA-binding</keyword>
<feature type="region of interest" description="Disordered" evidence="7">
    <location>
        <begin position="333"/>
        <end position="371"/>
    </location>
</feature>
<feature type="compositionally biased region" description="Acidic residues" evidence="7">
    <location>
        <begin position="359"/>
        <end position="370"/>
    </location>
</feature>
<evidence type="ECO:0000313" key="11">
    <source>
        <dbReference type="Proteomes" id="UP000038010"/>
    </source>
</evidence>
<evidence type="ECO:0000256" key="6">
    <source>
        <dbReference type="ARBA" id="ARBA00075033"/>
    </source>
</evidence>
<evidence type="ECO:0000256" key="3">
    <source>
        <dbReference type="ARBA" id="ARBA00023125"/>
    </source>
</evidence>
<comment type="caution">
    <text evidence="10">The sequence shown here is derived from an EMBL/GenBank/DDBJ whole genome shotgun (WGS) entry which is preliminary data.</text>
</comment>